<protein>
    <submittedName>
        <fullName evidence="2">Uncharacterized protein</fullName>
    </submittedName>
</protein>
<dbReference type="Proteomes" id="UP000236742">
    <property type="component" value="Unassembled WGS sequence"/>
</dbReference>
<sequence>MSKPFFFRSILALTLIAGVSACQSTGMPVSEAPAPENATVSLTTTQRLQVPTLMPRQPAQEPVDVIELRDRYLAANPDKAWLELDGFSFRGFRLAKDGTAYFDGGRSKRDLSYEMSYSPMSGQFPA</sequence>
<keyword evidence="3" id="KW-1185">Reference proteome</keyword>
<evidence type="ECO:0000313" key="2">
    <source>
        <dbReference type="EMBL" id="SEG37607.1"/>
    </source>
</evidence>
<proteinExistence type="predicted"/>
<gene>
    <name evidence="2" type="ORF">SAMN05421751_1572</name>
</gene>
<dbReference type="RefSeq" id="WP_104009513.1">
    <property type="nucleotide sequence ID" value="NZ_FNVD01000057.1"/>
</dbReference>
<organism evidence="2 3">
    <name type="scientific">Jhaorihella thermophila</name>
    <dbReference type="NCBI Taxonomy" id="488547"/>
    <lineage>
        <taxon>Bacteria</taxon>
        <taxon>Pseudomonadati</taxon>
        <taxon>Pseudomonadota</taxon>
        <taxon>Alphaproteobacteria</taxon>
        <taxon>Rhodobacterales</taxon>
        <taxon>Paracoccaceae</taxon>
        <taxon>Jhaorihella</taxon>
    </lineage>
</organism>
<dbReference type="EMBL" id="FNVD01000057">
    <property type="protein sequence ID" value="SEG37607.1"/>
    <property type="molecule type" value="Genomic_DNA"/>
</dbReference>
<dbReference type="AlphaFoldDB" id="A0A1H5ZPL4"/>
<reference evidence="2 3" key="1">
    <citation type="submission" date="2016-10" db="EMBL/GenBank/DDBJ databases">
        <authorList>
            <person name="de Groot N.N."/>
        </authorList>
    </citation>
    <scope>NUCLEOTIDE SEQUENCE [LARGE SCALE GENOMIC DNA]</scope>
    <source>
        <strain evidence="2 3">DSM 23413</strain>
    </source>
</reference>
<dbReference type="PROSITE" id="PS51257">
    <property type="entry name" value="PROKAR_LIPOPROTEIN"/>
    <property type="match status" value="1"/>
</dbReference>
<evidence type="ECO:0000256" key="1">
    <source>
        <dbReference type="SAM" id="SignalP"/>
    </source>
</evidence>
<name>A0A1H5ZPL4_9RHOB</name>
<accession>A0A1H5ZPL4</accession>
<feature type="chain" id="PRO_5009291840" evidence="1">
    <location>
        <begin position="25"/>
        <end position="126"/>
    </location>
</feature>
<feature type="signal peptide" evidence="1">
    <location>
        <begin position="1"/>
        <end position="24"/>
    </location>
</feature>
<keyword evidence="1" id="KW-0732">Signal</keyword>
<evidence type="ECO:0000313" key="3">
    <source>
        <dbReference type="Proteomes" id="UP000236742"/>
    </source>
</evidence>